<accession>A0A816SHP7</accession>
<organism evidence="1">
    <name type="scientific">Brassica napus</name>
    <name type="common">Rape</name>
    <dbReference type="NCBI Taxonomy" id="3708"/>
    <lineage>
        <taxon>Eukaryota</taxon>
        <taxon>Viridiplantae</taxon>
        <taxon>Streptophyta</taxon>
        <taxon>Embryophyta</taxon>
        <taxon>Tracheophyta</taxon>
        <taxon>Spermatophyta</taxon>
        <taxon>Magnoliopsida</taxon>
        <taxon>eudicotyledons</taxon>
        <taxon>Gunneridae</taxon>
        <taxon>Pentapetalae</taxon>
        <taxon>rosids</taxon>
        <taxon>malvids</taxon>
        <taxon>Brassicales</taxon>
        <taxon>Brassicaceae</taxon>
        <taxon>Brassiceae</taxon>
        <taxon>Brassica</taxon>
    </lineage>
</organism>
<reference evidence="1" key="1">
    <citation type="submission" date="2021-01" db="EMBL/GenBank/DDBJ databases">
        <authorList>
            <consortium name="Genoscope - CEA"/>
            <person name="William W."/>
        </authorList>
    </citation>
    <scope>NUCLEOTIDE SEQUENCE</scope>
</reference>
<gene>
    <name evidence="1" type="ORF">DARMORV10_A06P21940.1</name>
</gene>
<proteinExistence type="predicted"/>
<sequence>CINWFFIQLDHLLIGQRPKPAQNELDWASPWLSTVAFRTALLPILMNGWTSWKSSDEVSLS</sequence>
<evidence type="ECO:0000313" key="1">
    <source>
        <dbReference type="EMBL" id="CAF2085803.1"/>
    </source>
</evidence>
<feature type="non-terminal residue" evidence="1">
    <location>
        <position position="1"/>
    </location>
</feature>
<protein>
    <submittedName>
        <fullName evidence="1">(rape) hypothetical protein</fullName>
    </submittedName>
</protein>
<name>A0A816SHP7_BRANA</name>
<dbReference type="EMBL" id="HG994360">
    <property type="protein sequence ID" value="CAF2085803.1"/>
    <property type="molecule type" value="Genomic_DNA"/>
</dbReference>
<dbReference type="AlphaFoldDB" id="A0A816SHP7"/>
<dbReference type="Proteomes" id="UP001295469">
    <property type="component" value="Chromosome A06"/>
</dbReference>